<dbReference type="Gene3D" id="4.10.60.10">
    <property type="entry name" value="Zinc finger, CCHC-type"/>
    <property type="match status" value="1"/>
</dbReference>
<feature type="region of interest" description="Disordered" evidence="1">
    <location>
        <begin position="1"/>
        <end position="23"/>
    </location>
</feature>
<feature type="non-terminal residue" evidence="2">
    <location>
        <position position="1"/>
    </location>
</feature>
<name>A0A699VU85_TANCI</name>
<dbReference type="GO" id="GO:0003676">
    <property type="term" value="F:nucleic acid binding"/>
    <property type="evidence" value="ECO:0007669"/>
    <property type="project" value="InterPro"/>
</dbReference>
<proteinExistence type="predicted"/>
<reference evidence="2" key="1">
    <citation type="journal article" date="2019" name="Sci. Rep.">
        <title>Draft genome of Tanacetum cinerariifolium, the natural source of mosquito coil.</title>
        <authorList>
            <person name="Yamashiro T."/>
            <person name="Shiraishi A."/>
            <person name="Satake H."/>
            <person name="Nakayama K."/>
        </authorList>
    </citation>
    <scope>NUCLEOTIDE SEQUENCE</scope>
</reference>
<evidence type="ECO:0000313" key="2">
    <source>
        <dbReference type="EMBL" id="GFD38777.1"/>
    </source>
</evidence>
<dbReference type="InterPro" id="IPR036875">
    <property type="entry name" value="Znf_CCHC_sf"/>
</dbReference>
<feature type="region of interest" description="Disordered" evidence="1">
    <location>
        <begin position="59"/>
        <end position="89"/>
    </location>
</feature>
<sequence length="89" mass="9483">ANTSSGKGEINTASLPTASTQVSPASANVVAASISHDTVECFNYHKMGHFARECRALRSQDRGRRKNYKQGSKEEESAPKALMDIDGGG</sequence>
<dbReference type="SUPFAM" id="SSF57756">
    <property type="entry name" value="Retrovirus zinc finger-like domains"/>
    <property type="match status" value="1"/>
</dbReference>
<comment type="caution">
    <text evidence="2">The sequence shown here is derived from an EMBL/GenBank/DDBJ whole genome shotgun (WGS) entry which is preliminary data.</text>
</comment>
<evidence type="ECO:0000256" key="1">
    <source>
        <dbReference type="SAM" id="MobiDB-lite"/>
    </source>
</evidence>
<dbReference type="GO" id="GO:0008270">
    <property type="term" value="F:zinc ion binding"/>
    <property type="evidence" value="ECO:0007669"/>
    <property type="project" value="InterPro"/>
</dbReference>
<evidence type="ECO:0008006" key="3">
    <source>
        <dbReference type="Google" id="ProtNLM"/>
    </source>
</evidence>
<feature type="compositionally biased region" description="Polar residues" evidence="1">
    <location>
        <begin position="1"/>
        <end position="21"/>
    </location>
</feature>
<dbReference type="AlphaFoldDB" id="A0A699VU85"/>
<protein>
    <recommendedName>
        <fullName evidence="3">CCHC-type domain-containing protein</fullName>
    </recommendedName>
</protein>
<gene>
    <name evidence="2" type="ORF">Tci_910746</name>
</gene>
<organism evidence="2">
    <name type="scientific">Tanacetum cinerariifolium</name>
    <name type="common">Dalmatian daisy</name>
    <name type="synonym">Chrysanthemum cinerariifolium</name>
    <dbReference type="NCBI Taxonomy" id="118510"/>
    <lineage>
        <taxon>Eukaryota</taxon>
        <taxon>Viridiplantae</taxon>
        <taxon>Streptophyta</taxon>
        <taxon>Embryophyta</taxon>
        <taxon>Tracheophyta</taxon>
        <taxon>Spermatophyta</taxon>
        <taxon>Magnoliopsida</taxon>
        <taxon>eudicotyledons</taxon>
        <taxon>Gunneridae</taxon>
        <taxon>Pentapetalae</taxon>
        <taxon>asterids</taxon>
        <taxon>campanulids</taxon>
        <taxon>Asterales</taxon>
        <taxon>Asteraceae</taxon>
        <taxon>Asteroideae</taxon>
        <taxon>Anthemideae</taxon>
        <taxon>Anthemidinae</taxon>
        <taxon>Tanacetum</taxon>
    </lineage>
</organism>
<accession>A0A699VU85</accession>
<dbReference type="EMBL" id="BKCJ011505689">
    <property type="protein sequence ID" value="GFD38777.1"/>
    <property type="molecule type" value="Genomic_DNA"/>
</dbReference>